<dbReference type="InterPro" id="IPR057666">
    <property type="entry name" value="DrpA_SLOG"/>
</dbReference>
<organism evidence="4 5">
    <name type="scientific">Thermohalobaculum xanthum</name>
    <dbReference type="NCBI Taxonomy" id="2753746"/>
    <lineage>
        <taxon>Bacteria</taxon>
        <taxon>Pseudomonadati</taxon>
        <taxon>Pseudomonadota</taxon>
        <taxon>Alphaproteobacteria</taxon>
        <taxon>Rhodobacterales</taxon>
        <taxon>Paracoccaceae</taxon>
        <taxon>Thermohalobaculum</taxon>
    </lineage>
</organism>
<dbReference type="RefSeq" id="WP_200613592.1">
    <property type="nucleotide sequence ID" value="NZ_JAEHHL010000016.1"/>
</dbReference>
<proteinExistence type="inferred from homology"/>
<dbReference type="InterPro" id="IPR036388">
    <property type="entry name" value="WH-like_DNA-bd_sf"/>
</dbReference>
<gene>
    <name evidence="4" type="primary">dprA</name>
    <name evidence="4" type="ORF">H0I76_18770</name>
</gene>
<dbReference type="EMBL" id="JAEHHL010000016">
    <property type="protein sequence ID" value="MBK0401245.1"/>
    <property type="molecule type" value="Genomic_DNA"/>
</dbReference>
<sequence>MNLVQLPHAAGAPGRTVAAAGTEAERLARLRLTRSENVGPRTFLHLLGRYGSAQRALEHLPELARRGGRAAAYRACAEDQAVTEIEQGLACGARLVMLGDADYPATLAAIDSPPPVLWIRGATAFFQRPAVAVVGARNASALGMRTARRLARELGLAGRVVVSGLARGIDAAAHEATLETGTIGVLAGGIDRVYPEENAGLAHRMIDAGGALVAECPVGTEPTSRHFPRRNRLISGMAHGVVLIEAAVRSGSLITARFALDQGREVMACPGAPEDPRSGGCNQLIREGAALIRTAEDVLDALTAPRALQLSEEGAEFLFDGAGFDADSFADELSRDEFEALADFDEEEGESDGLLAEQVLDLLGASPVEIDEIARITGSGPSELSLALLELDLAGRIDLLPGGLVARADGG</sequence>
<comment type="caution">
    <text evidence="4">The sequence shown here is derived from an EMBL/GenBank/DDBJ whole genome shotgun (WGS) entry which is preliminary data.</text>
</comment>
<evidence type="ECO:0000256" key="1">
    <source>
        <dbReference type="ARBA" id="ARBA00006525"/>
    </source>
</evidence>
<keyword evidence="5" id="KW-1185">Reference proteome</keyword>
<dbReference type="InterPro" id="IPR003488">
    <property type="entry name" value="DprA"/>
</dbReference>
<dbReference type="Proteomes" id="UP000655420">
    <property type="component" value="Unassembled WGS sequence"/>
</dbReference>
<dbReference type="PANTHER" id="PTHR43022">
    <property type="entry name" value="PROTEIN SMF"/>
    <property type="match status" value="1"/>
</dbReference>
<comment type="similarity">
    <text evidence="1">Belongs to the DprA/Smf family.</text>
</comment>
<dbReference type="SUPFAM" id="SSF102405">
    <property type="entry name" value="MCP/YpsA-like"/>
    <property type="match status" value="1"/>
</dbReference>
<dbReference type="Pfam" id="PF02481">
    <property type="entry name" value="DNA_processg_A"/>
    <property type="match status" value="1"/>
</dbReference>
<evidence type="ECO:0000313" key="5">
    <source>
        <dbReference type="Proteomes" id="UP000655420"/>
    </source>
</evidence>
<dbReference type="InterPro" id="IPR041614">
    <property type="entry name" value="DprA_WH"/>
</dbReference>
<evidence type="ECO:0000259" key="3">
    <source>
        <dbReference type="Pfam" id="PF17782"/>
    </source>
</evidence>
<dbReference type="PANTHER" id="PTHR43022:SF1">
    <property type="entry name" value="PROTEIN SMF"/>
    <property type="match status" value="1"/>
</dbReference>
<evidence type="ECO:0000313" key="4">
    <source>
        <dbReference type="EMBL" id="MBK0401245.1"/>
    </source>
</evidence>
<name>A0A8J7MAF7_9RHOB</name>
<dbReference type="GO" id="GO:0009294">
    <property type="term" value="P:DNA-mediated transformation"/>
    <property type="evidence" value="ECO:0007669"/>
    <property type="project" value="InterPro"/>
</dbReference>
<reference evidence="4" key="1">
    <citation type="submission" date="2020-12" db="EMBL/GenBank/DDBJ databases">
        <title>Bacterial taxonomy.</title>
        <authorList>
            <person name="Pan X."/>
        </authorList>
    </citation>
    <scope>NUCLEOTIDE SEQUENCE</scope>
    <source>
        <strain evidence="4">M0105</strain>
    </source>
</reference>
<feature type="domain" description="DprA winged helix" evidence="3">
    <location>
        <begin position="355"/>
        <end position="403"/>
    </location>
</feature>
<dbReference type="Pfam" id="PF21102">
    <property type="entry name" value="DprA_N"/>
    <property type="match status" value="1"/>
</dbReference>
<dbReference type="Pfam" id="PF17782">
    <property type="entry name" value="WHD_DprA"/>
    <property type="match status" value="1"/>
</dbReference>
<feature type="domain" description="Smf/DprA SLOG" evidence="2">
    <location>
        <begin position="95"/>
        <end position="302"/>
    </location>
</feature>
<evidence type="ECO:0000259" key="2">
    <source>
        <dbReference type="Pfam" id="PF02481"/>
    </source>
</evidence>
<protein>
    <submittedName>
        <fullName evidence="4">DNA-protecting protein DprA</fullName>
    </submittedName>
</protein>
<dbReference type="Gene3D" id="1.10.10.10">
    <property type="entry name" value="Winged helix-like DNA-binding domain superfamily/Winged helix DNA-binding domain"/>
    <property type="match status" value="1"/>
</dbReference>
<accession>A0A8J7MAF7</accession>
<dbReference type="AlphaFoldDB" id="A0A8J7MAF7"/>
<dbReference type="Gene3D" id="3.40.50.450">
    <property type="match status" value="1"/>
</dbReference>
<dbReference type="NCBIfam" id="TIGR00732">
    <property type="entry name" value="dprA"/>
    <property type="match status" value="1"/>
</dbReference>